<name>A0A813ISN5_POLGL</name>
<reference evidence="3" key="1">
    <citation type="submission" date="2021-02" db="EMBL/GenBank/DDBJ databases">
        <authorList>
            <person name="Dougan E. K."/>
            <person name="Rhodes N."/>
            <person name="Thang M."/>
            <person name="Chan C."/>
        </authorList>
    </citation>
    <scope>NUCLEOTIDE SEQUENCE</scope>
</reference>
<evidence type="ECO:0000256" key="2">
    <source>
        <dbReference type="SAM" id="SignalP"/>
    </source>
</evidence>
<dbReference type="Proteomes" id="UP000626109">
    <property type="component" value="Unassembled WGS sequence"/>
</dbReference>
<feature type="region of interest" description="Disordered" evidence="1">
    <location>
        <begin position="201"/>
        <end position="225"/>
    </location>
</feature>
<dbReference type="AlphaFoldDB" id="A0A813ISN5"/>
<accession>A0A813ISN5</accession>
<proteinExistence type="predicted"/>
<sequence>AIWLVCFASASLGIARDQQALTDWRPAPPTDAQLDSLVSAGEGCLGIFDKQLCLSSKDGSSQQMLEAYSVKGEACVWCGGGRCTSNNNATCGPFDLLMSGEGRAFDSFYAKLTYEVAGAALGSDWDSSCLDAVNAGCESLLDERSCLSSAEGLPQRNSLGQPYGKAYRRPCVWCGGRPCHHGQSELCEAYHPSAQPGHKVAVCSSGKKSPQKFSLTNQQPQQQQE</sequence>
<organism evidence="3 4">
    <name type="scientific">Polarella glacialis</name>
    <name type="common">Dinoflagellate</name>
    <dbReference type="NCBI Taxonomy" id="89957"/>
    <lineage>
        <taxon>Eukaryota</taxon>
        <taxon>Sar</taxon>
        <taxon>Alveolata</taxon>
        <taxon>Dinophyceae</taxon>
        <taxon>Suessiales</taxon>
        <taxon>Suessiaceae</taxon>
        <taxon>Polarella</taxon>
    </lineage>
</organism>
<gene>
    <name evidence="3" type="ORF">PGLA2088_LOCUS11467</name>
</gene>
<comment type="caution">
    <text evidence="3">The sequence shown here is derived from an EMBL/GenBank/DDBJ whole genome shotgun (WGS) entry which is preliminary data.</text>
</comment>
<feature type="compositionally biased region" description="Polar residues" evidence="1">
    <location>
        <begin position="206"/>
        <end position="225"/>
    </location>
</feature>
<feature type="signal peptide" evidence="2">
    <location>
        <begin position="1"/>
        <end position="15"/>
    </location>
</feature>
<protein>
    <submittedName>
        <fullName evidence="3">Uncharacterized protein</fullName>
    </submittedName>
</protein>
<feature type="chain" id="PRO_5032696724" evidence="2">
    <location>
        <begin position="16"/>
        <end position="225"/>
    </location>
</feature>
<keyword evidence="2" id="KW-0732">Signal</keyword>
<evidence type="ECO:0000256" key="1">
    <source>
        <dbReference type="SAM" id="MobiDB-lite"/>
    </source>
</evidence>
<feature type="non-terminal residue" evidence="3">
    <location>
        <position position="225"/>
    </location>
</feature>
<evidence type="ECO:0000313" key="3">
    <source>
        <dbReference type="EMBL" id="CAE8655187.1"/>
    </source>
</evidence>
<feature type="non-terminal residue" evidence="3">
    <location>
        <position position="1"/>
    </location>
</feature>
<dbReference type="EMBL" id="CAJNNW010013234">
    <property type="protein sequence ID" value="CAE8655187.1"/>
    <property type="molecule type" value="Genomic_DNA"/>
</dbReference>
<evidence type="ECO:0000313" key="4">
    <source>
        <dbReference type="Proteomes" id="UP000626109"/>
    </source>
</evidence>